<evidence type="ECO:0000256" key="9">
    <source>
        <dbReference type="ARBA" id="ARBA00038929"/>
    </source>
</evidence>
<dbReference type="InterPro" id="IPR017853">
    <property type="entry name" value="GH"/>
</dbReference>
<reference evidence="12" key="1">
    <citation type="submission" date="2023-04" db="EMBL/GenBank/DDBJ databases">
        <title>Candida boidinii NBRC 10035.</title>
        <authorList>
            <person name="Ichikawa N."/>
            <person name="Sato H."/>
            <person name="Tonouchi N."/>
        </authorList>
    </citation>
    <scope>NUCLEOTIDE SEQUENCE</scope>
    <source>
        <strain evidence="12">NBRC 10035</strain>
    </source>
</reference>
<dbReference type="Proteomes" id="UP001165120">
    <property type="component" value="Unassembled WGS sequence"/>
</dbReference>
<dbReference type="GO" id="GO:0009986">
    <property type="term" value="C:cell surface"/>
    <property type="evidence" value="ECO:0007669"/>
    <property type="project" value="TreeGrafter"/>
</dbReference>
<organism evidence="12 13">
    <name type="scientific">Candida boidinii</name>
    <name type="common">Yeast</name>
    <dbReference type="NCBI Taxonomy" id="5477"/>
    <lineage>
        <taxon>Eukaryota</taxon>
        <taxon>Fungi</taxon>
        <taxon>Dikarya</taxon>
        <taxon>Ascomycota</taxon>
        <taxon>Saccharomycotina</taxon>
        <taxon>Pichiomycetes</taxon>
        <taxon>Pichiales</taxon>
        <taxon>Pichiaceae</taxon>
        <taxon>Ogataea</taxon>
        <taxon>Ogataea/Candida clade</taxon>
    </lineage>
</organism>
<dbReference type="GO" id="GO:0009251">
    <property type="term" value="P:glucan catabolic process"/>
    <property type="evidence" value="ECO:0007669"/>
    <property type="project" value="TreeGrafter"/>
</dbReference>
<keyword evidence="7" id="KW-0961">Cell wall biogenesis/degradation</keyword>
<comment type="similarity">
    <text evidence="2 10">Belongs to the glycosyl hydrolase 5 (cellulase A) family.</text>
</comment>
<dbReference type="InterPro" id="IPR050386">
    <property type="entry name" value="Glycosyl_hydrolase_5"/>
</dbReference>
<keyword evidence="6 10" id="KW-0326">Glycosidase</keyword>
<name>A0A9W6SVD2_CANBO</name>
<sequence length="515" mass="59861">MPSLKSRQVVSNPLSFHYFPVPMDNITIKVLVNSSRTWIHRQINKYSIEARDVVNYNTMDLVYNYTSGSKIQGVNLGGWLLLEPYITPNLFWNATDDPSNRDNEDDVPVDEYHYCEKLGKEEAEKRLQEHWSTWIVEEDIKNISDWGLNMLRIPIGYWHFAQLDDDPYVSGGEEYLDKAIQWARNYNLTVWIDLHGAPGSQNGFDNSGLRDHIGWLNSTTNVQLTYDILYYIMDKYGHEDYYDVICGIEILNEPKGPEINQKDLIDFNEKSYTQLRGLNSHQNYIFHDAFYVAGFWDDYLTDHVSKTDYYNNITIVSNSTADELDIPKNSTYYNGNYYNVVLDHHRYEVFDVNQLKESLDGHVQGIKEYGSSILKESHLKIVGEWSAAFTDCAYWLNGVGRGSRYEGTYENDEPIGVCGDIENIDALNNTMKKNIRTLVEAQLNEYNKTQGWIFWCYKTESTISWDMKRLVENDLFPQPLTQRKYLSSASRLLSHSLSLNLQVTFICLVFGFSMF</sequence>
<accession>A0A9W6SVD2</accession>
<dbReference type="Pfam" id="PF00150">
    <property type="entry name" value="Cellulase"/>
    <property type="match status" value="1"/>
</dbReference>
<dbReference type="AlphaFoldDB" id="A0A9W6SVD2"/>
<evidence type="ECO:0000256" key="7">
    <source>
        <dbReference type="ARBA" id="ARBA00023316"/>
    </source>
</evidence>
<evidence type="ECO:0000256" key="2">
    <source>
        <dbReference type="ARBA" id="ARBA00005641"/>
    </source>
</evidence>
<comment type="subcellular location">
    <subcellularLocation>
        <location evidence="1">Secreted</location>
    </subcellularLocation>
</comment>
<keyword evidence="5 10" id="KW-0378">Hydrolase</keyword>
<evidence type="ECO:0000259" key="11">
    <source>
        <dbReference type="Pfam" id="PF00150"/>
    </source>
</evidence>
<evidence type="ECO:0000256" key="1">
    <source>
        <dbReference type="ARBA" id="ARBA00004613"/>
    </source>
</evidence>
<dbReference type="GO" id="GO:0071555">
    <property type="term" value="P:cell wall organization"/>
    <property type="evidence" value="ECO:0007669"/>
    <property type="project" value="UniProtKB-KW"/>
</dbReference>
<dbReference type="GO" id="GO:0005576">
    <property type="term" value="C:extracellular region"/>
    <property type="evidence" value="ECO:0007669"/>
    <property type="project" value="UniProtKB-SubCell"/>
</dbReference>
<evidence type="ECO:0000256" key="10">
    <source>
        <dbReference type="RuleBase" id="RU361153"/>
    </source>
</evidence>
<dbReference type="PANTHER" id="PTHR31297:SF1">
    <property type="entry name" value="GLUCAN 1,3-BETA-GLUCOSIDASE I_II-RELATED"/>
    <property type="match status" value="1"/>
</dbReference>
<comment type="caution">
    <text evidence="12">The sequence shown here is derived from an EMBL/GenBank/DDBJ whole genome shotgun (WGS) entry which is preliminary data.</text>
</comment>
<dbReference type="EC" id="3.2.1.58" evidence="9"/>
<keyword evidence="3" id="KW-0964">Secreted</keyword>
<dbReference type="SUPFAM" id="SSF51445">
    <property type="entry name" value="(Trans)glycosidases"/>
    <property type="match status" value="1"/>
</dbReference>
<dbReference type="GO" id="GO:0004338">
    <property type="term" value="F:glucan exo-1,3-beta-glucosidase activity"/>
    <property type="evidence" value="ECO:0007669"/>
    <property type="project" value="UniProtKB-EC"/>
</dbReference>
<proteinExistence type="inferred from homology"/>
<dbReference type="PANTHER" id="PTHR31297">
    <property type="entry name" value="GLUCAN ENDO-1,6-BETA-GLUCOSIDASE B"/>
    <property type="match status" value="1"/>
</dbReference>
<evidence type="ECO:0000256" key="4">
    <source>
        <dbReference type="ARBA" id="ARBA00022729"/>
    </source>
</evidence>
<evidence type="ECO:0000256" key="8">
    <source>
        <dbReference type="ARBA" id="ARBA00036824"/>
    </source>
</evidence>
<protein>
    <recommendedName>
        <fullName evidence="9">glucan 1,3-beta-glucosidase</fullName>
        <ecNumber evidence="9">3.2.1.58</ecNumber>
    </recommendedName>
</protein>
<evidence type="ECO:0000313" key="12">
    <source>
        <dbReference type="EMBL" id="GME67881.1"/>
    </source>
</evidence>
<dbReference type="Gene3D" id="3.20.20.80">
    <property type="entry name" value="Glycosidases"/>
    <property type="match status" value="1"/>
</dbReference>
<evidence type="ECO:0000256" key="5">
    <source>
        <dbReference type="ARBA" id="ARBA00022801"/>
    </source>
</evidence>
<keyword evidence="4" id="KW-0732">Signal</keyword>
<evidence type="ECO:0000313" key="13">
    <source>
        <dbReference type="Proteomes" id="UP001165120"/>
    </source>
</evidence>
<keyword evidence="13" id="KW-1185">Reference proteome</keyword>
<comment type="catalytic activity">
    <reaction evidence="8">
        <text>Successive hydrolysis of beta-D-glucose units from the non-reducing ends of (1-&gt;3)-beta-D-glucans, releasing alpha-glucose.</text>
        <dbReference type="EC" id="3.2.1.58"/>
    </reaction>
</comment>
<evidence type="ECO:0000256" key="6">
    <source>
        <dbReference type="ARBA" id="ARBA00023295"/>
    </source>
</evidence>
<dbReference type="EMBL" id="BSXN01000274">
    <property type="protein sequence ID" value="GME67881.1"/>
    <property type="molecule type" value="Genomic_DNA"/>
</dbReference>
<feature type="domain" description="Glycoside hydrolase family 5" evidence="11">
    <location>
        <begin position="122"/>
        <end position="387"/>
    </location>
</feature>
<dbReference type="InterPro" id="IPR001547">
    <property type="entry name" value="Glyco_hydro_5"/>
</dbReference>
<evidence type="ECO:0000256" key="3">
    <source>
        <dbReference type="ARBA" id="ARBA00022525"/>
    </source>
</evidence>
<gene>
    <name evidence="12" type="ORF">Cboi02_000123300</name>
</gene>